<keyword evidence="3" id="KW-1185">Reference proteome</keyword>
<reference evidence="2 3" key="1">
    <citation type="submission" date="2022-05" db="EMBL/GenBank/DDBJ databases">
        <authorList>
            <person name="Park J.-S."/>
        </authorList>
    </citation>
    <scope>NUCLEOTIDE SEQUENCE [LARGE SCALE GENOMIC DNA]</scope>
    <source>
        <strain evidence="2 3">2012CJ35-5</strain>
    </source>
</reference>
<comment type="caution">
    <text evidence="2">The sequence shown here is derived from an EMBL/GenBank/DDBJ whole genome shotgun (WGS) entry which is preliminary data.</text>
</comment>
<feature type="chain" id="PRO_5047489683" evidence="1">
    <location>
        <begin position="18"/>
        <end position="692"/>
    </location>
</feature>
<dbReference type="RefSeq" id="WP_249658179.1">
    <property type="nucleotide sequence ID" value="NZ_JAMFMA010000003.1"/>
</dbReference>
<feature type="signal peptide" evidence="1">
    <location>
        <begin position="1"/>
        <end position="17"/>
    </location>
</feature>
<evidence type="ECO:0000256" key="1">
    <source>
        <dbReference type="SAM" id="SignalP"/>
    </source>
</evidence>
<protein>
    <submittedName>
        <fullName evidence="2">Uncharacterized protein</fullName>
    </submittedName>
</protein>
<organism evidence="2 3">
    <name type="scientific">Flagellimonas spongiicola</name>
    <dbReference type="NCBI Taxonomy" id="2942208"/>
    <lineage>
        <taxon>Bacteria</taxon>
        <taxon>Pseudomonadati</taxon>
        <taxon>Bacteroidota</taxon>
        <taxon>Flavobacteriia</taxon>
        <taxon>Flavobacteriales</taxon>
        <taxon>Flavobacteriaceae</taxon>
        <taxon>Flagellimonas</taxon>
    </lineage>
</organism>
<sequence>MSNLKKLWILVGIVVLAAGCSNENDDEPIVLEAGTLSGGPFNITVDGTPDMISGVALDASNLAGSNTTYVITDDSRNILGLPPTLEALEGVDFDAAGVGVCFVYHLVYEEGLSGLEAGMNLDDLNGDFDLSNALTVTRTALNAGELSGGPYTFVVDGTPDMVSEISLDDTNLNGTNQTFVITDDQSNILGLPPTIEALEGVNFDGAGVGVCFIWHITYEDGLTGLEAGNNVADLSGNYALSNSIMVTRNGLNAGSISGGPFTFTVDGTPDMVSGITLDDTELTGSMQGWVITDDENNILGLPPTLEAVEGVDFDGAGAGVCFIWHITYEEGLTGLEAGNNVSDLEGPYGLSNSIMVTRNALNAGSLAGGPFNFIVDGVADMVSGITLDDSELNGSMQGWVITDDSNNILGLPPTLDAVEGVDFDAAGVGVCLIWHITYEEGLTGLEAGMNVSDLQGYYALSNELTVYRDALDAGSINGGPFDFTVDGNPDMVSGISLDDTNLNGTNQGWVITDDQNNILGLPPTLEAVEGVNFDAAGAGVCLIWHITYQDGLTGLEAGNNVSDLNGAYALSNSLTVTRNALNAGSLAGGPFVFKVDGTPDMVSGITLDDSELNGSMQGWVITDDSNNILGLPPTLDAVEGVDFDAAGVGVCFIWHITYEAGLSGLEAGMNVADLDGYYALSNSIEVTRELPH</sequence>
<keyword evidence="1" id="KW-0732">Signal</keyword>
<evidence type="ECO:0000313" key="3">
    <source>
        <dbReference type="Proteomes" id="UP001203607"/>
    </source>
</evidence>
<name>A0ABT0PUG8_9FLAO</name>
<proteinExistence type="predicted"/>
<dbReference type="Proteomes" id="UP001203607">
    <property type="component" value="Unassembled WGS sequence"/>
</dbReference>
<gene>
    <name evidence="2" type="ORF">M3P19_13300</name>
</gene>
<evidence type="ECO:0000313" key="2">
    <source>
        <dbReference type="EMBL" id="MCL6274990.1"/>
    </source>
</evidence>
<dbReference type="PROSITE" id="PS51257">
    <property type="entry name" value="PROKAR_LIPOPROTEIN"/>
    <property type="match status" value="1"/>
</dbReference>
<accession>A0ABT0PUG8</accession>
<dbReference type="EMBL" id="JAMFMA010000003">
    <property type="protein sequence ID" value="MCL6274990.1"/>
    <property type="molecule type" value="Genomic_DNA"/>
</dbReference>